<accession>A0A7J3XZI1</accession>
<dbReference type="InterPro" id="IPR050798">
    <property type="entry name" value="YhaM_exoribonuc/phosphodiest"/>
</dbReference>
<evidence type="ECO:0000259" key="2">
    <source>
        <dbReference type="SMART" id="SM00471"/>
    </source>
</evidence>
<protein>
    <submittedName>
        <fullName evidence="3">HD domain-containing protein</fullName>
    </submittedName>
</protein>
<dbReference type="InterPro" id="IPR006674">
    <property type="entry name" value="HD_domain"/>
</dbReference>
<name>A0A7J3XZI1_9CREN</name>
<reference evidence="3" key="1">
    <citation type="journal article" date="2020" name="mSystems">
        <title>Genome- and Community-Level Interaction Insights into Carbon Utilization and Element Cycling Functions of Hydrothermarchaeota in Hydrothermal Sediment.</title>
        <authorList>
            <person name="Zhou Z."/>
            <person name="Liu Y."/>
            <person name="Xu W."/>
            <person name="Pan J."/>
            <person name="Luo Z.H."/>
            <person name="Li M."/>
        </authorList>
    </citation>
    <scope>NUCLEOTIDE SEQUENCE [LARGE SCALE GENOMIC DNA]</scope>
    <source>
        <strain evidence="3">SpSt-110</strain>
    </source>
</reference>
<dbReference type="SUPFAM" id="SSF109604">
    <property type="entry name" value="HD-domain/PDEase-like"/>
    <property type="match status" value="1"/>
</dbReference>
<gene>
    <name evidence="3" type="ORF">ENM60_05230</name>
</gene>
<dbReference type="PANTHER" id="PTHR37294">
    <property type="entry name" value="3'-5' EXORIBONUCLEASE YHAM"/>
    <property type="match status" value="1"/>
</dbReference>
<comment type="caution">
    <text evidence="3">The sequence shown here is derived from an EMBL/GenBank/DDBJ whole genome shotgun (WGS) entry which is preliminary data.</text>
</comment>
<dbReference type="Gene3D" id="1.10.3210.10">
    <property type="entry name" value="Hypothetical protein af1432"/>
    <property type="match status" value="1"/>
</dbReference>
<evidence type="ECO:0000256" key="1">
    <source>
        <dbReference type="ARBA" id="ARBA00022801"/>
    </source>
</evidence>
<dbReference type="EMBL" id="DRYK01000065">
    <property type="protein sequence ID" value="HHP68168.1"/>
    <property type="molecule type" value="Genomic_DNA"/>
</dbReference>
<sequence>MSRVDLLYKLADSIRNDKLRSVVYQYLNKVLDPKVEKCVEFEEAPGEIEEHHSYPGGLLEHSLSVAYISSYIADLYENVYGFKINKDLIIACSILHDVYKVFEFEVDNGLIGRCRDYYYPHDARLSSEILVREGLPELAKCITEIHGYYGYTSIESLIVGLSDILDAKFHSIIQAKIRNYLSRAGRGGLKEFYEFMKSREWVKKDVLERILITPP</sequence>
<dbReference type="PANTHER" id="PTHR37294:SF1">
    <property type="entry name" value="3'-5' EXORIBONUCLEASE YHAM"/>
    <property type="match status" value="1"/>
</dbReference>
<dbReference type="SMART" id="SM00471">
    <property type="entry name" value="HDc"/>
    <property type="match status" value="1"/>
</dbReference>
<dbReference type="Pfam" id="PF01966">
    <property type="entry name" value="HD"/>
    <property type="match status" value="1"/>
</dbReference>
<evidence type="ECO:0000313" key="3">
    <source>
        <dbReference type="EMBL" id="HHP68168.1"/>
    </source>
</evidence>
<feature type="domain" description="HD/PDEase" evidence="2">
    <location>
        <begin position="54"/>
        <end position="177"/>
    </location>
</feature>
<dbReference type="GO" id="GO:0016787">
    <property type="term" value="F:hydrolase activity"/>
    <property type="evidence" value="ECO:0007669"/>
    <property type="project" value="UniProtKB-KW"/>
</dbReference>
<dbReference type="GO" id="GO:0031125">
    <property type="term" value="P:rRNA 3'-end processing"/>
    <property type="evidence" value="ECO:0007669"/>
    <property type="project" value="TreeGrafter"/>
</dbReference>
<organism evidence="3">
    <name type="scientific">Thermogladius calderae</name>
    <dbReference type="NCBI Taxonomy" id="1200300"/>
    <lineage>
        <taxon>Archaea</taxon>
        <taxon>Thermoproteota</taxon>
        <taxon>Thermoprotei</taxon>
        <taxon>Desulfurococcales</taxon>
        <taxon>Desulfurococcaceae</taxon>
        <taxon>Thermogladius</taxon>
    </lineage>
</organism>
<keyword evidence="1" id="KW-0378">Hydrolase</keyword>
<dbReference type="CDD" id="cd00077">
    <property type="entry name" value="HDc"/>
    <property type="match status" value="1"/>
</dbReference>
<proteinExistence type="predicted"/>
<dbReference type="AlphaFoldDB" id="A0A7J3XZI1"/>
<dbReference type="InterPro" id="IPR003607">
    <property type="entry name" value="HD/PDEase_dom"/>
</dbReference>